<organism evidence="1 3">
    <name type="scientific">Pandoraea communis</name>
    <dbReference type="NCBI Taxonomy" id="2508297"/>
    <lineage>
        <taxon>Bacteria</taxon>
        <taxon>Pseudomonadati</taxon>
        <taxon>Pseudomonadota</taxon>
        <taxon>Betaproteobacteria</taxon>
        <taxon>Burkholderiales</taxon>
        <taxon>Burkholderiaceae</taxon>
        <taxon>Pandoraea</taxon>
    </lineage>
</organism>
<dbReference type="EMBL" id="CABPSJ010000002">
    <property type="protein sequence ID" value="VVE00017.1"/>
    <property type="molecule type" value="Genomic_DNA"/>
</dbReference>
<dbReference type="InterPro" id="IPR010982">
    <property type="entry name" value="Lambda_DNA-bd_dom_sf"/>
</dbReference>
<gene>
    <name evidence="1" type="ORF">PCO31110_02095</name>
    <name evidence="2" type="ORF">PCO31111_04633</name>
</gene>
<keyword evidence="4" id="KW-1185">Reference proteome</keyword>
<dbReference type="RefSeq" id="WP_052241018.1">
    <property type="nucleotide sequence ID" value="NZ_CABPSE010000021.1"/>
</dbReference>
<dbReference type="EMBL" id="CABPSE010000021">
    <property type="protein sequence ID" value="VVE49468.1"/>
    <property type="molecule type" value="Genomic_DNA"/>
</dbReference>
<proteinExistence type="predicted"/>
<evidence type="ECO:0000313" key="3">
    <source>
        <dbReference type="Proteomes" id="UP000337189"/>
    </source>
</evidence>
<dbReference type="Proteomes" id="UP000337189">
    <property type="component" value="Unassembled WGS sequence"/>
</dbReference>
<evidence type="ECO:0008006" key="5">
    <source>
        <dbReference type="Google" id="ProtNLM"/>
    </source>
</evidence>
<reference evidence="3 4" key="1">
    <citation type="submission" date="2019-08" db="EMBL/GenBank/DDBJ databases">
        <authorList>
            <person name="Peeters C."/>
        </authorList>
    </citation>
    <scope>NUCLEOTIDE SEQUENCE [LARGE SCALE GENOMIC DNA]</scope>
    <source>
        <strain evidence="1 3">LMG 31110</strain>
        <strain evidence="2 4">LMG 31111</strain>
    </source>
</reference>
<sequence length="92" mass="10625">MRERICELIEHVADADRCWREMEDFTGIPSKRWQNVSRGLQRPTSEMIEAIGEVWPQFAFWLVTGRTDEASGHISPALEQVARDLNKIRKAG</sequence>
<dbReference type="Proteomes" id="UP000383971">
    <property type="component" value="Unassembled WGS sequence"/>
</dbReference>
<name>A0A5E4UIZ0_9BURK</name>
<protein>
    <recommendedName>
        <fullName evidence="5">DNA-binding protein</fullName>
    </recommendedName>
</protein>
<evidence type="ECO:0000313" key="1">
    <source>
        <dbReference type="EMBL" id="VVE00017.1"/>
    </source>
</evidence>
<dbReference type="OrthoDB" id="6447592at2"/>
<evidence type="ECO:0000313" key="2">
    <source>
        <dbReference type="EMBL" id="VVE49468.1"/>
    </source>
</evidence>
<dbReference type="AlphaFoldDB" id="A0A5E4UIZ0"/>
<accession>A0A5E4UIZ0</accession>
<dbReference type="GO" id="GO:0003677">
    <property type="term" value="F:DNA binding"/>
    <property type="evidence" value="ECO:0007669"/>
    <property type="project" value="InterPro"/>
</dbReference>
<dbReference type="Gene3D" id="1.10.260.40">
    <property type="entry name" value="lambda repressor-like DNA-binding domains"/>
    <property type="match status" value="1"/>
</dbReference>
<evidence type="ECO:0000313" key="4">
    <source>
        <dbReference type="Proteomes" id="UP000383971"/>
    </source>
</evidence>